<feature type="region of interest" description="Disordered" evidence="1">
    <location>
        <begin position="476"/>
        <end position="506"/>
    </location>
</feature>
<feature type="transmembrane region" description="Helical" evidence="2">
    <location>
        <begin position="151"/>
        <end position="170"/>
    </location>
</feature>
<keyword evidence="2" id="KW-0472">Membrane</keyword>
<evidence type="ECO:0000313" key="3">
    <source>
        <dbReference type="EMBL" id="AOH39394.1"/>
    </source>
</evidence>
<accession>A0A1B3WEJ9</accession>
<feature type="compositionally biased region" description="Basic and acidic residues" evidence="1">
    <location>
        <begin position="492"/>
        <end position="506"/>
    </location>
</feature>
<feature type="transmembrane region" description="Helical" evidence="2">
    <location>
        <begin position="54"/>
        <end position="78"/>
    </location>
</feature>
<reference evidence="4" key="1">
    <citation type="submission" date="2016-08" db="EMBL/GenBank/DDBJ databases">
        <authorList>
            <person name="Holder M.E."/>
            <person name="Ajami N.J."/>
            <person name="Petrosino J.F."/>
        </authorList>
    </citation>
    <scope>NUCLEOTIDE SEQUENCE [LARGE SCALE GENOMIC DNA]</scope>
    <source>
        <strain evidence="4">F0677</strain>
    </source>
</reference>
<dbReference type="KEGG" id="dpn:BCB69_05205"/>
<feature type="transmembrane region" description="Helical" evidence="2">
    <location>
        <begin position="362"/>
        <end position="383"/>
    </location>
</feature>
<keyword evidence="2" id="KW-0812">Transmembrane</keyword>
<dbReference type="STRING" id="39950.BCB69_05205"/>
<feature type="transmembrane region" description="Helical" evidence="2">
    <location>
        <begin position="84"/>
        <end position="104"/>
    </location>
</feature>
<name>A0A1B3WEJ9_9FIRM</name>
<feature type="transmembrane region" description="Helical" evidence="2">
    <location>
        <begin position="226"/>
        <end position="244"/>
    </location>
</feature>
<feature type="transmembrane region" description="Helical" evidence="2">
    <location>
        <begin position="444"/>
        <end position="463"/>
    </location>
</feature>
<dbReference type="EMBL" id="CP017037">
    <property type="protein sequence ID" value="AOH39394.1"/>
    <property type="molecule type" value="Genomic_DNA"/>
</dbReference>
<evidence type="ECO:0000313" key="4">
    <source>
        <dbReference type="Proteomes" id="UP000094757"/>
    </source>
</evidence>
<organism evidence="3 4">
    <name type="scientific">Dialister pneumosintes</name>
    <dbReference type="NCBI Taxonomy" id="39950"/>
    <lineage>
        <taxon>Bacteria</taxon>
        <taxon>Bacillati</taxon>
        <taxon>Bacillota</taxon>
        <taxon>Negativicutes</taxon>
        <taxon>Veillonellales</taxon>
        <taxon>Veillonellaceae</taxon>
        <taxon>Dialister</taxon>
    </lineage>
</organism>
<dbReference type="AlphaFoldDB" id="A0A1B3WEJ9"/>
<sequence length="506" mass="55930">MAVLLFHYGGTLMSNKKWLKGEVKKWVKEDIITQETGSTILSRYHEEVHSYKDVFFIMAAIALLGGLFAIGASVWSQLSRGEQLMAALTPLVLSVILLILVVLFDKKIPLYQHWNQMVKGENRLVKGNFTEKVPGLEGESEEVISSYKIPFYIREIICAFHGGSLLLAVYLIQDAFFVAGTLPLLCILCAVVLLILMYLMESVSLGTLCVVATVAASQSIDAGGWIHMTSWVLMIASIPFLFSFMKSDRQYGLIILSWVWAIGILFLISGITNMVWKMMFFVEAAAFTWLIGSSIRSHIIAGNAIRALGSVGLFSVLLVSSWGELWNDSVEVAQGWMLWTFFIGLLICELYFIITTLKLSEWLSVVAGVTPIAMLLAAVLSLWDVSGASSAIVISSSAGILACSVILRGIQTRRSWQSILGFIVLFMIGVLRMVDSTLSLSQRGIYAIIIGLFMILVCTFLYWPKRLINPLKRKKISPKTVGGSESNAQSILEKEAEGGLGHEQKK</sequence>
<feature type="transmembrane region" description="Helical" evidence="2">
    <location>
        <begin position="304"/>
        <end position="323"/>
    </location>
</feature>
<evidence type="ECO:0000256" key="2">
    <source>
        <dbReference type="SAM" id="Phobius"/>
    </source>
</evidence>
<gene>
    <name evidence="3" type="ORF">BCB69_05205</name>
</gene>
<evidence type="ECO:0000256" key="1">
    <source>
        <dbReference type="SAM" id="MobiDB-lite"/>
    </source>
</evidence>
<feature type="transmembrane region" description="Helical" evidence="2">
    <location>
        <begin position="274"/>
        <end position="292"/>
    </location>
</feature>
<feature type="transmembrane region" description="Helical" evidence="2">
    <location>
        <begin position="389"/>
        <end position="407"/>
    </location>
</feature>
<keyword evidence="2" id="KW-1133">Transmembrane helix</keyword>
<protein>
    <submittedName>
        <fullName evidence="3">Uncharacterized protein</fullName>
    </submittedName>
</protein>
<feature type="transmembrane region" description="Helical" evidence="2">
    <location>
        <begin position="251"/>
        <end position="268"/>
    </location>
</feature>
<feature type="transmembrane region" description="Helical" evidence="2">
    <location>
        <begin position="335"/>
        <end position="355"/>
    </location>
</feature>
<proteinExistence type="predicted"/>
<feature type="transmembrane region" description="Helical" evidence="2">
    <location>
        <begin position="176"/>
        <end position="196"/>
    </location>
</feature>
<dbReference type="Proteomes" id="UP000094757">
    <property type="component" value="Chromosome"/>
</dbReference>
<feature type="transmembrane region" description="Helical" evidence="2">
    <location>
        <begin position="419"/>
        <end position="438"/>
    </location>
</feature>